<name>A0ABR2ZWL4_9AGAR</name>
<protein>
    <recommendedName>
        <fullName evidence="3">F-box domain-containing protein</fullName>
    </recommendedName>
</protein>
<gene>
    <name evidence="1" type="ORF">AAF712_006970</name>
</gene>
<organism evidence="1 2">
    <name type="scientific">Marasmius tenuissimus</name>
    <dbReference type="NCBI Taxonomy" id="585030"/>
    <lineage>
        <taxon>Eukaryota</taxon>
        <taxon>Fungi</taxon>
        <taxon>Dikarya</taxon>
        <taxon>Basidiomycota</taxon>
        <taxon>Agaricomycotina</taxon>
        <taxon>Agaricomycetes</taxon>
        <taxon>Agaricomycetidae</taxon>
        <taxon>Agaricales</taxon>
        <taxon>Marasmiineae</taxon>
        <taxon>Marasmiaceae</taxon>
        <taxon>Marasmius</taxon>
    </lineage>
</organism>
<evidence type="ECO:0000313" key="1">
    <source>
        <dbReference type="EMBL" id="KAL0065981.1"/>
    </source>
</evidence>
<comment type="caution">
    <text evidence="1">The sequence shown here is derived from an EMBL/GenBank/DDBJ whole genome shotgun (WGS) entry which is preliminary data.</text>
</comment>
<dbReference type="Proteomes" id="UP001437256">
    <property type="component" value="Unassembled WGS sequence"/>
</dbReference>
<accession>A0ABR2ZWL4</accession>
<proteinExistence type="predicted"/>
<keyword evidence="2" id="KW-1185">Reference proteome</keyword>
<evidence type="ECO:0000313" key="2">
    <source>
        <dbReference type="Proteomes" id="UP001437256"/>
    </source>
</evidence>
<sequence>MPRKKRATRKPKDVVLPTRRPAPDLPLEVVSLIMEEFDEWSERETLKACSSVSWVWKQAAQPRIFTRIEITNGVQCKFWSRKIKKFPHIGPYVKKLSLSDPDDDCMGRPYLRGRAAKTLLSSLTSLKMLELDDFKRWGPVEQRLVRALRTVQSLRVDGIPGLSRSRDLPDLFYTLSNVDAFIPGEVGEEYDETKVGPIQESGVALQGRLPEGGKARFLRELVLFDAQIGIDKLMWLTGPAFDLSTLRHLSLSWSDFFALETVPYFTALDDLIRLVGEHVEDLHLDIPLPFFYEEILDPIFLTSNPLDLLSTHFTHCGPLRCFTALKRVTFAADIEECSISLALNTMLAILKTLAAPHLEVIGLVSGLVAPCFQIEGALGEIADWTTLDDLVVGKSFPSLRSLIFRINMRPNTTSRHWETTRDIIQTSLPRAFSKDLLRLYVSYDTFD</sequence>
<reference evidence="1 2" key="1">
    <citation type="submission" date="2024-05" db="EMBL/GenBank/DDBJ databases">
        <title>A draft genome resource for the thread blight pathogen Marasmius tenuissimus strain MS-2.</title>
        <authorList>
            <person name="Yulfo-Soto G.E."/>
            <person name="Baruah I.K."/>
            <person name="Amoako-Attah I."/>
            <person name="Bukari Y."/>
            <person name="Meinhardt L.W."/>
            <person name="Bailey B.A."/>
            <person name="Cohen S.P."/>
        </authorList>
    </citation>
    <scope>NUCLEOTIDE SEQUENCE [LARGE SCALE GENOMIC DNA]</scope>
    <source>
        <strain evidence="1 2">MS-2</strain>
    </source>
</reference>
<evidence type="ECO:0008006" key="3">
    <source>
        <dbReference type="Google" id="ProtNLM"/>
    </source>
</evidence>
<dbReference type="EMBL" id="JBBXMP010000040">
    <property type="protein sequence ID" value="KAL0065981.1"/>
    <property type="molecule type" value="Genomic_DNA"/>
</dbReference>